<dbReference type="PANTHER" id="PTHR32385:SF15">
    <property type="entry name" value="INOSITOL PHOSPHOCERAMIDE MANNOSYLTRANSFERASE 1"/>
    <property type="match status" value="1"/>
</dbReference>
<dbReference type="PANTHER" id="PTHR32385">
    <property type="entry name" value="MANNOSYL PHOSPHORYLINOSITOL CERAMIDE SYNTHASE"/>
    <property type="match status" value="1"/>
</dbReference>
<organism evidence="2 3">
    <name type="scientific">Candidatus Symbiobacter mobilis CR</name>
    <dbReference type="NCBI Taxonomy" id="946483"/>
    <lineage>
        <taxon>Bacteria</taxon>
        <taxon>Pseudomonadati</taxon>
        <taxon>Pseudomonadota</taxon>
        <taxon>Betaproteobacteria</taxon>
        <taxon>Burkholderiales</taxon>
        <taxon>Comamonadaceae</taxon>
    </lineage>
</organism>
<dbReference type="KEGG" id="cbx:Cenrod_2388"/>
<dbReference type="Proteomes" id="UP000017184">
    <property type="component" value="Chromosome"/>
</dbReference>
<evidence type="ECO:0000256" key="1">
    <source>
        <dbReference type="ARBA" id="ARBA00022679"/>
    </source>
</evidence>
<dbReference type="EMBL" id="CP004885">
    <property type="protein sequence ID" value="AGX88447.1"/>
    <property type="molecule type" value="Genomic_DNA"/>
</dbReference>
<dbReference type="STRING" id="946483.Cenrod_2388"/>
<dbReference type="GO" id="GO:0000030">
    <property type="term" value="F:mannosyltransferase activity"/>
    <property type="evidence" value="ECO:0007669"/>
    <property type="project" value="TreeGrafter"/>
</dbReference>
<keyword evidence="3" id="KW-1185">Reference proteome</keyword>
<dbReference type="InterPro" id="IPR029044">
    <property type="entry name" value="Nucleotide-diphossugar_trans"/>
</dbReference>
<name>U5NAM7_9BURK</name>
<dbReference type="RefSeq" id="WP_022776158.1">
    <property type="nucleotide sequence ID" value="NC_022576.1"/>
</dbReference>
<dbReference type="GO" id="GO:0016020">
    <property type="term" value="C:membrane"/>
    <property type="evidence" value="ECO:0007669"/>
    <property type="project" value="GOC"/>
</dbReference>
<sequence>MPIPNILHFVWFSPTGTTTGTLPGEVQDLIELWRAYHPDFEAIVWNDSMLRTAFLGDDVLSAIDACRFEAMKSDLARLAILHHIGGFYCDVKNRPMQPFLDSLRCEEAAIIAEHPPTIDNAAGKLCNAFLAAAPGHPCVEQALTAALRNVQQRKTDGGVTNITGAQIFRRLLTQKPTLPVRIIPSQQAWFHRTGDNGWMQRISADYNGKDKSLHWSIRQKSEPWYHTE</sequence>
<dbReference type="InterPro" id="IPR051706">
    <property type="entry name" value="Glycosyltransferase_domain"/>
</dbReference>
<gene>
    <name evidence="2" type="ORF">Cenrod_2388</name>
</gene>
<dbReference type="HOGENOM" id="CLU_036369_4_1_4"/>
<keyword evidence="1" id="KW-0808">Transferase</keyword>
<dbReference type="InterPro" id="IPR007577">
    <property type="entry name" value="GlycoTrfase_DXD_sugar-bd_CS"/>
</dbReference>
<dbReference type="eggNOG" id="COG3774">
    <property type="taxonomic scope" value="Bacteria"/>
</dbReference>
<dbReference type="AlphaFoldDB" id="U5NAM7"/>
<dbReference type="Pfam" id="PF04488">
    <property type="entry name" value="Gly_transf_sug"/>
    <property type="match status" value="1"/>
</dbReference>
<proteinExistence type="predicted"/>
<dbReference type="Gene3D" id="3.90.550.20">
    <property type="match status" value="1"/>
</dbReference>
<dbReference type="SUPFAM" id="SSF53448">
    <property type="entry name" value="Nucleotide-diphospho-sugar transferases"/>
    <property type="match status" value="1"/>
</dbReference>
<evidence type="ECO:0000313" key="3">
    <source>
        <dbReference type="Proteomes" id="UP000017184"/>
    </source>
</evidence>
<protein>
    <submittedName>
        <fullName evidence="2">Surface protein SUR1</fullName>
    </submittedName>
</protein>
<dbReference type="GO" id="GO:0051999">
    <property type="term" value="P:mannosyl-inositol phosphorylceramide biosynthetic process"/>
    <property type="evidence" value="ECO:0007669"/>
    <property type="project" value="TreeGrafter"/>
</dbReference>
<evidence type="ECO:0000313" key="2">
    <source>
        <dbReference type="EMBL" id="AGX88447.1"/>
    </source>
</evidence>
<reference evidence="2 3" key="1">
    <citation type="journal article" date="2013" name="Genome Biol.">
        <title>Genomic analysis reveals key aspects of prokaryotic symbiosis in the phototrophic consortium "Chlorochromatium aggregatum".</title>
        <authorList>
            <person name="Liu Z."/>
            <person name="Muller J."/>
            <person name="Li T."/>
            <person name="Alvey R.M."/>
            <person name="Vogl K."/>
            <person name="Frigaard N.U."/>
            <person name="Rockwell N.C."/>
            <person name="Boyd E.S."/>
            <person name="Tomsho L.P."/>
            <person name="Schuster S.C."/>
            <person name="Henke P."/>
            <person name="Rohde M."/>
            <person name="Overmann J."/>
            <person name="Bryant D.A."/>
        </authorList>
    </citation>
    <scope>NUCLEOTIDE SEQUENCE [LARGE SCALE GENOMIC DNA]</scope>
    <source>
        <strain evidence="2">CR</strain>
    </source>
</reference>
<accession>U5NAM7</accession>